<dbReference type="SMART" id="SM00849">
    <property type="entry name" value="Lactamase_B"/>
    <property type="match status" value="1"/>
</dbReference>
<dbReference type="GO" id="GO:0016491">
    <property type="term" value="F:oxidoreductase activity"/>
    <property type="evidence" value="ECO:0007669"/>
    <property type="project" value="InterPro"/>
</dbReference>
<dbReference type="Pfam" id="PF00258">
    <property type="entry name" value="Flavodoxin_1"/>
    <property type="match status" value="1"/>
</dbReference>
<accession>A0A372MJT1</accession>
<dbReference type="InterPro" id="IPR029039">
    <property type="entry name" value="Flavoprotein-like_sf"/>
</dbReference>
<dbReference type="Gene3D" id="3.60.15.10">
    <property type="entry name" value="Ribonuclease Z/Hydroxyacylglutathione hydrolase-like"/>
    <property type="match status" value="1"/>
</dbReference>
<dbReference type="InterPro" id="IPR016440">
    <property type="entry name" value="Rubredoxin-O_OxRdtase"/>
</dbReference>
<dbReference type="GO" id="GO:0010181">
    <property type="term" value="F:FMN binding"/>
    <property type="evidence" value="ECO:0007669"/>
    <property type="project" value="InterPro"/>
</dbReference>
<feature type="domain" description="Flavodoxin-like" evidence="2">
    <location>
        <begin position="260"/>
        <end position="397"/>
    </location>
</feature>
<name>A0A372MJT1_9SPIR</name>
<dbReference type="GO" id="GO:0046872">
    <property type="term" value="F:metal ion binding"/>
    <property type="evidence" value="ECO:0007669"/>
    <property type="project" value="InterPro"/>
</dbReference>
<dbReference type="Proteomes" id="UP000264002">
    <property type="component" value="Unassembled WGS sequence"/>
</dbReference>
<dbReference type="CDD" id="cd07709">
    <property type="entry name" value="flavodiiron_proteins_MBL-fold"/>
    <property type="match status" value="1"/>
</dbReference>
<protein>
    <submittedName>
        <fullName evidence="3">FprA family A-type flavoprotein</fullName>
    </submittedName>
</protein>
<dbReference type="EMBL" id="QUWK01000001">
    <property type="protein sequence ID" value="RFU96057.1"/>
    <property type="molecule type" value="Genomic_DNA"/>
</dbReference>
<evidence type="ECO:0000313" key="3">
    <source>
        <dbReference type="EMBL" id="RFU96057.1"/>
    </source>
</evidence>
<keyword evidence="4" id="KW-1185">Reference proteome</keyword>
<proteinExistence type="inferred from homology"/>
<dbReference type="Pfam" id="PF19583">
    <property type="entry name" value="ODP"/>
    <property type="match status" value="1"/>
</dbReference>
<evidence type="ECO:0000259" key="2">
    <source>
        <dbReference type="PROSITE" id="PS50902"/>
    </source>
</evidence>
<dbReference type="InterPro" id="IPR045761">
    <property type="entry name" value="ODP_dom"/>
</dbReference>
<dbReference type="SUPFAM" id="SSF52218">
    <property type="entry name" value="Flavoproteins"/>
    <property type="match status" value="1"/>
</dbReference>
<comment type="caution">
    <text evidence="3">The sequence shown here is derived from an EMBL/GenBank/DDBJ whole genome shotgun (WGS) entry which is preliminary data.</text>
</comment>
<dbReference type="AlphaFoldDB" id="A0A372MJT1"/>
<organism evidence="3 4">
    <name type="scientific">Sphaerochaeta halotolerans</name>
    <dbReference type="NCBI Taxonomy" id="2293840"/>
    <lineage>
        <taxon>Bacteria</taxon>
        <taxon>Pseudomonadati</taxon>
        <taxon>Spirochaetota</taxon>
        <taxon>Spirochaetia</taxon>
        <taxon>Spirochaetales</taxon>
        <taxon>Sphaerochaetaceae</taxon>
        <taxon>Sphaerochaeta</taxon>
    </lineage>
</organism>
<dbReference type="GO" id="GO:0009055">
    <property type="term" value="F:electron transfer activity"/>
    <property type="evidence" value="ECO:0007669"/>
    <property type="project" value="InterPro"/>
</dbReference>
<dbReference type="InterPro" id="IPR036866">
    <property type="entry name" value="RibonucZ/Hydroxyglut_hydro"/>
</dbReference>
<dbReference type="PROSITE" id="PS50902">
    <property type="entry name" value="FLAVODOXIN_LIKE"/>
    <property type="match status" value="1"/>
</dbReference>
<dbReference type="InterPro" id="IPR001279">
    <property type="entry name" value="Metallo-B-lactamas"/>
</dbReference>
<gene>
    <name evidence="3" type="ORF">DYP60_00310</name>
</gene>
<dbReference type="PANTHER" id="PTHR43717">
    <property type="entry name" value="ANAEROBIC NITRIC OXIDE REDUCTASE FLAVORUBREDOXIN"/>
    <property type="match status" value="1"/>
</dbReference>
<sequence>MKPDVLADGVYRVAAKIGSRNLFEGIWPIPDGVMLNSYVVEGSEKRVLVDLVKDWDGALEAVGDQLESLSLGEGDLDYIIINHMEPDHTGAMVEIVNHYPNVEILCSAKAVPLIKHFYKIEKNVRAVSDGETLDLGGKTLKFFMTPNIHWPETMMTFLEEDEILFSCDAFGSFGRYEYCFDDELSAEEKEKLASETERYYANIVSSFSPFVIKGIAKLDGLSIKMVAPSHGVVWRSEPEKIIERYRTLASYMQGPREKEVTVVWSSMYGNTQALLSSIVDGLKSEGIPVHVLRVPQTHESFVLEKVWRSEGLVIGMPTYEYKMFPPMYHVLDILERSHVQGRKTLRFGSFGWSGGAEKQFDEFVTAMKLDYRGVVEYQGSPSEEDKQKAYDLAKALAKDING</sequence>
<dbReference type="PANTHER" id="PTHR43717:SF1">
    <property type="entry name" value="ANAEROBIC NITRIC OXIDE REDUCTASE FLAVORUBREDOXIN"/>
    <property type="match status" value="1"/>
</dbReference>
<evidence type="ECO:0000256" key="1">
    <source>
        <dbReference type="ARBA" id="ARBA00007121"/>
    </source>
</evidence>
<dbReference type="SUPFAM" id="SSF56281">
    <property type="entry name" value="Metallo-hydrolase/oxidoreductase"/>
    <property type="match status" value="1"/>
</dbReference>
<dbReference type="Gene3D" id="3.40.50.360">
    <property type="match status" value="1"/>
</dbReference>
<dbReference type="InterPro" id="IPR008254">
    <property type="entry name" value="Flavodoxin/NO_synth"/>
</dbReference>
<reference evidence="3 4" key="2">
    <citation type="submission" date="2018-09" db="EMBL/GenBank/DDBJ databases">
        <title>Genome of Sphaerochaeta halotolerans strain 4-11.</title>
        <authorList>
            <person name="Nazina T.N."/>
            <person name="Sokolova D.S."/>
        </authorList>
    </citation>
    <scope>NUCLEOTIDE SEQUENCE [LARGE SCALE GENOMIC DNA]</scope>
    <source>
        <strain evidence="3 4">4-11</strain>
    </source>
</reference>
<evidence type="ECO:0000313" key="4">
    <source>
        <dbReference type="Proteomes" id="UP000264002"/>
    </source>
</evidence>
<comment type="similarity">
    <text evidence="1">In the N-terminal section; belongs to the zinc metallo-hydrolase group 3 family.</text>
</comment>
<dbReference type="PIRSF" id="PIRSF005243">
    <property type="entry name" value="ROO"/>
    <property type="match status" value="1"/>
</dbReference>
<reference evidence="4" key="1">
    <citation type="submission" date="2018-08" db="EMBL/GenBank/DDBJ databases">
        <authorList>
            <person name="Grouzdev D.S."/>
            <person name="Krutkina M.S."/>
        </authorList>
    </citation>
    <scope>NUCLEOTIDE SEQUENCE [LARGE SCALE GENOMIC DNA]</scope>
    <source>
        <strain evidence="4">4-11</strain>
    </source>
</reference>
<dbReference type="RefSeq" id="WP_117328876.1">
    <property type="nucleotide sequence ID" value="NZ_QUWK01000001.1"/>
</dbReference>